<keyword evidence="5" id="KW-0441">Lipid A biosynthesis</keyword>
<keyword evidence="6" id="KW-0328">Glycosyltransferase</keyword>
<protein>
    <recommendedName>
        <fullName evidence="3">Lipid-A-disaccharide synthase</fullName>
        <ecNumber evidence="2">2.4.1.182</ecNumber>
    </recommendedName>
</protein>
<evidence type="ECO:0000256" key="6">
    <source>
        <dbReference type="ARBA" id="ARBA00022676"/>
    </source>
</evidence>
<dbReference type="InterPro" id="IPR003835">
    <property type="entry name" value="Glyco_trans_19"/>
</dbReference>
<evidence type="ECO:0000256" key="1">
    <source>
        <dbReference type="ARBA" id="ARBA00002056"/>
    </source>
</evidence>
<name>A0A1M6RLW4_9BACT</name>
<keyword evidence="7" id="KW-0808">Transferase</keyword>
<dbReference type="GO" id="GO:0005543">
    <property type="term" value="F:phospholipid binding"/>
    <property type="evidence" value="ECO:0007669"/>
    <property type="project" value="TreeGrafter"/>
</dbReference>
<dbReference type="GO" id="GO:0016020">
    <property type="term" value="C:membrane"/>
    <property type="evidence" value="ECO:0007669"/>
    <property type="project" value="GOC"/>
</dbReference>
<accession>A0A1M6RLW4</accession>
<dbReference type="EMBL" id="FRAW01000004">
    <property type="protein sequence ID" value="SHK33419.1"/>
    <property type="molecule type" value="Genomic_DNA"/>
</dbReference>
<dbReference type="GO" id="GO:0009245">
    <property type="term" value="P:lipid A biosynthetic process"/>
    <property type="evidence" value="ECO:0007669"/>
    <property type="project" value="UniProtKB-KW"/>
</dbReference>
<dbReference type="AlphaFoldDB" id="A0A1M6RLW4"/>
<dbReference type="PANTHER" id="PTHR30372:SF4">
    <property type="entry name" value="LIPID-A-DISACCHARIDE SYNTHASE, MITOCHONDRIAL-RELATED"/>
    <property type="match status" value="1"/>
</dbReference>
<dbReference type="Pfam" id="PF02684">
    <property type="entry name" value="LpxB"/>
    <property type="match status" value="1"/>
</dbReference>
<organism evidence="10 11">
    <name type="scientific">Fibrobacter intestinalis</name>
    <dbReference type="NCBI Taxonomy" id="28122"/>
    <lineage>
        <taxon>Bacteria</taxon>
        <taxon>Pseudomonadati</taxon>
        <taxon>Fibrobacterota</taxon>
        <taxon>Fibrobacteria</taxon>
        <taxon>Fibrobacterales</taxon>
        <taxon>Fibrobacteraceae</taxon>
        <taxon>Fibrobacter</taxon>
    </lineage>
</organism>
<dbReference type="Proteomes" id="UP000184275">
    <property type="component" value="Unassembled WGS sequence"/>
</dbReference>
<evidence type="ECO:0000256" key="4">
    <source>
        <dbReference type="ARBA" id="ARBA00022516"/>
    </source>
</evidence>
<keyword evidence="11" id="KW-1185">Reference proteome</keyword>
<sequence>MDLFWLFCAGEDSGDILGESVVCEIREKGFSAVGAGGARMQHAGLKAVVPFDELPVNGFADVIFHAKKLKQHLCKLQKLLLNEKCQGLVAMDYPGFNLKLMQLALRLGKRIIYVEPPQIWAWNPRRVRFFLSPEAKKRVELRSCYRMNVLAYQKYGLPIRQIEHPFAAFSDLKKTEAFSPKEILLLPGSRVSQAKRNLSLYRKVAQKFREKKIAVRFVASRKEVQKFLEENIGEFPVVLSPVSTEERFLQMMSAKAVVCGPGSAASEAKWTGTFCVVASRIELWTFLMGKLFLRTRHIAMPNIEADSVGEKPPFPEFVQSVLSNESVQAQKIFQAIESR</sequence>
<dbReference type="EC" id="2.4.1.182" evidence="2"/>
<evidence type="ECO:0000256" key="7">
    <source>
        <dbReference type="ARBA" id="ARBA00022679"/>
    </source>
</evidence>
<comment type="catalytic activity">
    <reaction evidence="9">
        <text>a lipid X + a UDP-2-N,3-O-bis[(3R)-3-hydroxyacyl]-alpha-D-glucosamine = a lipid A disaccharide + UDP + H(+)</text>
        <dbReference type="Rhea" id="RHEA:67828"/>
        <dbReference type="ChEBI" id="CHEBI:15378"/>
        <dbReference type="ChEBI" id="CHEBI:58223"/>
        <dbReference type="ChEBI" id="CHEBI:137748"/>
        <dbReference type="ChEBI" id="CHEBI:176338"/>
        <dbReference type="ChEBI" id="CHEBI:176343"/>
        <dbReference type="EC" id="2.4.1.182"/>
    </reaction>
</comment>
<dbReference type="PANTHER" id="PTHR30372">
    <property type="entry name" value="LIPID-A-DISACCHARIDE SYNTHASE"/>
    <property type="match status" value="1"/>
</dbReference>
<evidence type="ECO:0000313" key="11">
    <source>
        <dbReference type="Proteomes" id="UP000184275"/>
    </source>
</evidence>
<proteinExistence type="predicted"/>
<reference evidence="11" key="1">
    <citation type="submission" date="2016-11" db="EMBL/GenBank/DDBJ databases">
        <authorList>
            <person name="Varghese N."/>
            <person name="Submissions S."/>
        </authorList>
    </citation>
    <scope>NUCLEOTIDE SEQUENCE [LARGE SCALE GENOMIC DNA]</scope>
    <source>
        <strain evidence="11">UWOS</strain>
    </source>
</reference>
<dbReference type="SUPFAM" id="SSF53756">
    <property type="entry name" value="UDP-Glycosyltransferase/glycogen phosphorylase"/>
    <property type="match status" value="1"/>
</dbReference>
<dbReference type="GO" id="GO:0008915">
    <property type="term" value="F:lipid-A-disaccharide synthase activity"/>
    <property type="evidence" value="ECO:0007669"/>
    <property type="project" value="UniProtKB-EC"/>
</dbReference>
<dbReference type="RefSeq" id="WP_073302672.1">
    <property type="nucleotide sequence ID" value="NZ_FRAW01000004.1"/>
</dbReference>
<evidence type="ECO:0000256" key="5">
    <source>
        <dbReference type="ARBA" id="ARBA00022556"/>
    </source>
</evidence>
<evidence type="ECO:0000256" key="3">
    <source>
        <dbReference type="ARBA" id="ARBA00020902"/>
    </source>
</evidence>
<evidence type="ECO:0000256" key="9">
    <source>
        <dbReference type="ARBA" id="ARBA00048975"/>
    </source>
</evidence>
<keyword evidence="4" id="KW-0444">Lipid biosynthesis</keyword>
<keyword evidence="8" id="KW-0443">Lipid metabolism</keyword>
<evidence type="ECO:0000256" key="2">
    <source>
        <dbReference type="ARBA" id="ARBA00012687"/>
    </source>
</evidence>
<comment type="function">
    <text evidence="1">Condensation of UDP-2,3-diacylglucosamine and 2,3-diacylglucosamine-1-phosphate to form lipid A disaccharide, a precursor of lipid A, a phosphorylated glycolipid that anchors the lipopolysaccharide to the outer membrane of the cell.</text>
</comment>
<gene>
    <name evidence="10" type="ORF">SAMN05720469_10448</name>
</gene>
<evidence type="ECO:0000256" key="8">
    <source>
        <dbReference type="ARBA" id="ARBA00023098"/>
    </source>
</evidence>
<evidence type="ECO:0000313" key="10">
    <source>
        <dbReference type="EMBL" id="SHK33419.1"/>
    </source>
</evidence>